<dbReference type="AlphaFoldDB" id="A0A1V6SF57"/>
<dbReference type="PROSITE" id="PS51212">
    <property type="entry name" value="WSC"/>
    <property type="match status" value="1"/>
</dbReference>
<keyword evidence="6" id="KW-1185">Reference proteome</keyword>
<keyword evidence="2" id="KW-1133">Transmembrane helix</keyword>
<gene>
    <name evidence="5" type="ORF">PENVUL_c001G09712</name>
</gene>
<evidence type="ECO:0000259" key="4">
    <source>
        <dbReference type="PROSITE" id="PS51212"/>
    </source>
</evidence>
<proteinExistence type="predicted"/>
<dbReference type="InterPro" id="IPR002889">
    <property type="entry name" value="WSC_carb-bd"/>
</dbReference>
<evidence type="ECO:0000256" key="1">
    <source>
        <dbReference type="SAM" id="MobiDB-lite"/>
    </source>
</evidence>
<feature type="region of interest" description="Disordered" evidence="1">
    <location>
        <begin position="115"/>
        <end position="222"/>
    </location>
</feature>
<dbReference type="STRING" id="29845.A0A1V6SF57"/>
<evidence type="ECO:0000256" key="3">
    <source>
        <dbReference type="SAM" id="SignalP"/>
    </source>
</evidence>
<feature type="signal peptide" evidence="3">
    <location>
        <begin position="1"/>
        <end position="20"/>
    </location>
</feature>
<sequence>MKVAVVVSVFALLAEPFASAESSLEFCASVNTGSSFKEVSDIFQSNGACITTCANYALGILQGKKCWCSNVAPSKGSQSDTSDCNASCPGYPSDSCGSASKGVFAYVKIPNNDVTSTAGGSTSSTTTSSSSSSTTTSTSTSTSESTSVQPETVTVTASGSTISASQPSTSSEDKTTSTSHTVSVQTNSGGEVRTVTVAASSPTDTSADSTSASTSASGSSKLSGGSIAGIVIGVIGGLALIGALIFMILFYRKRARAVSPIPSQEMTDDRASRGSSFMGGLFPRGNGDGGAGAVPARSATTFTDRRMKTNTALYPNGARDSSVSLQDNEDYSRPVLRLTNPD</sequence>
<dbReference type="EMBL" id="MDYP01000001">
    <property type="protein sequence ID" value="OQE12389.1"/>
    <property type="molecule type" value="Genomic_DNA"/>
</dbReference>
<feature type="domain" description="WSC" evidence="4">
    <location>
        <begin position="21"/>
        <end position="109"/>
    </location>
</feature>
<dbReference type="Pfam" id="PF01822">
    <property type="entry name" value="WSC"/>
    <property type="match status" value="1"/>
</dbReference>
<feature type="transmembrane region" description="Helical" evidence="2">
    <location>
        <begin position="227"/>
        <end position="251"/>
    </location>
</feature>
<dbReference type="Proteomes" id="UP000191518">
    <property type="component" value="Unassembled WGS sequence"/>
</dbReference>
<accession>A0A1V6SF57</accession>
<keyword evidence="3" id="KW-0732">Signal</keyword>
<evidence type="ECO:0000313" key="5">
    <source>
        <dbReference type="EMBL" id="OQE12389.1"/>
    </source>
</evidence>
<feature type="region of interest" description="Disordered" evidence="1">
    <location>
        <begin position="307"/>
        <end position="342"/>
    </location>
</feature>
<comment type="caution">
    <text evidence="5">The sequence shown here is derived from an EMBL/GenBank/DDBJ whole genome shotgun (WGS) entry which is preliminary data.</text>
</comment>
<evidence type="ECO:0000313" key="6">
    <source>
        <dbReference type="Proteomes" id="UP000191518"/>
    </source>
</evidence>
<evidence type="ECO:0000256" key="2">
    <source>
        <dbReference type="SAM" id="Phobius"/>
    </source>
</evidence>
<reference evidence="6" key="1">
    <citation type="journal article" date="2017" name="Nat. Microbiol.">
        <title>Global analysis of biosynthetic gene clusters reveals vast potential of secondary metabolite production in Penicillium species.</title>
        <authorList>
            <person name="Nielsen J.C."/>
            <person name="Grijseels S."/>
            <person name="Prigent S."/>
            <person name="Ji B."/>
            <person name="Dainat J."/>
            <person name="Nielsen K.F."/>
            <person name="Frisvad J.C."/>
            <person name="Workman M."/>
            <person name="Nielsen J."/>
        </authorList>
    </citation>
    <scope>NUCLEOTIDE SEQUENCE [LARGE SCALE GENOMIC DNA]</scope>
    <source>
        <strain evidence="6">IBT 29486</strain>
    </source>
</reference>
<protein>
    <recommendedName>
        <fullName evidence="4">WSC domain-containing protein</fullName>
    </recommendedName>
</protein>
<dbReference type="PANTHER" id="PTHR16861">
    <property type="entry name" value="GLYCOPROTEIN 38"/>
    <property type="match status" value="1"/>
</dbReference>
<feature type="compositionally biased region" description="Polar residues" evidence="1">
    <location>
        <begin position="309"/>
        <end position="326"/>
    </location>
</feature>
<keyword evidence="2" id="KW-0472">Membrane</keyword>
<feature type="chain" id="PRO_5013071137" description="WSC domain-containing protein" evidence="3">
    <location>
        <begin position="21"/>
        <end position="342"/>
    </location>
</feature>
<organism evidence="5 6">
    <name type="scientific">Penicillium vulpinum</name>
    <dbReference type="NCBI Taxonomy" id="29845"/>
    <lineage>
        <taxon>Eukaryota</taxon>
        <taxon>Fungi</taxon>
        <taxon>Dikarya</taxon>
        <taxon>Ascomycota</taxon>
        <taxon>Pezizomycotina</taxon>
        <taxon>Eurotiomycetes</taxon>
        <taxon>Eurotiomycetidae</taxon>
        <taxon>Eurotiales</taxon>
        <taxon>Aspergillaceae</taxon>
        <taxon>Penicillium</taxon>
    </lineage>
</organism>
<dbReference type="CDD" id="cd12087">
    <property type="entry name" value="TM_EGFR-like"/>
    <property type="match status" value="1"/>
</dbReference>
<dbReference type="PANTHER" id="PTHR16861:SF4">
    <property type="entry name" value="SH3 DOMAIN PROTEIN (AFU_ORTHOLOGUE AFUA_1G13610)"/>
    <property type="match status" value="1"/>
</dbReference>
<name>A0A1V6SF57_9EURO</name>
<keyword evidence="2" id="KW-0812">Transmembrane</keyword>
<dbReference type="SMART" id="SM00321">
    <property type="entry name" value="WSC"/>
    <property type="match status" value="1"/>
</dbReference>